<protein>
    <submittedName>
        <fullName evidence="1">Uncharacterized protein</fullName>
    </submittedName>
</protein>
<dbReference type="GeneID" id="34567308"/>
<dbReference type="OrthoDB" id="10440983at2759"/>
<comment type="caution">
    <text evidence="1">The sequence shown here is derived from an EMBL/GenBank/DDBJ whole genome shotgun (WGS) entry which is preliminary data.</text>
</comment>
<keyword evidence="2" id="KW-1185">Reference proteome</keyword>
<sequence length="93" mass="10196">MLSCWTTLRRYRHFRCSTVILAARQKVDTKQLSKSTGIHQTKHSINAAAATNAAATIHSHPVDESRPNWRLLTSTSGSIGLFPTVISTFVASS</sequence>
<evidence type="ECO:0000313" key="2">
    <source>
        <dbReference type="Proteomes" id="UP000176998"/>
    </source>
</evidence>
<dbReference type="AlphaFoldDB" id="A0A1G4AMU6"/>
<reference evidence="1 2" key="1">
    <citation type="submission" date="2016-09" db="EMBL/GenBank/DDBJ databases">
        <authorList>
            <person name="Capua I."/>
            <person name="De Benedictis P."/>
            <person name="Joannis T."/>
            <person name="Lombin L.H."/>
            <person name="Cattoli G."/>
        </authorList>
    </citation>
    <scope>NUCLEOTIDE SEQUENCE [LARGE SCALE GENOMIC DNA]</scope>
    <source>
        <strain evidence="1 2">IMI 309357</strain>
    </source>
</reference>
<organism evidence="1 2">
    <name type="scientific">Colletotrichum orchidophilum</name>
    <dbReference type="NCBI Taxonomy" id="1209926"/>
    <lineage>
        <taxon>Eukaryota</taxon>
        <taxon>Fungi</taxon>
        <taxon>Dikarya</taxon>
        <taxon>Ascomycota</taxon>
        <taxon>Pezizomycotina</taxon>
        <taxon>Sordariomycetes</taxon>
        <taxon>Hypocreomycetidae</taxon>
        <taxon>Glomerellales</taxon>
        <taxon>Glomerellaceae</taxon>
        <taxon>Colletotrichum</taxon>
    </lineage>
</organism>
<name>A0A1G4AMU6_9PEZI</name>
<dbReference type="RefSeq" id="XP_022467695.1">
    <property type="nucleotide sequence ID" value="XM_022625798.1"/>
</dbReference>
<accession>A0A1G4AMU6</accession>
<proteinExistence type="predicted"/>
<dbReference type="EMBL" id="MJBS01000249">
    <property type="protein sequence ID" value="OHE90518.1"/>
    <property type="molecule type" value="Genomic_DNA"/>
</dbReference>
<dbReference type="Proteomes" id="UP000176998">
    <property type="component" value="Unassembled WGS sequence"/>
</dbReference>
<evidence type="ECO:0000313" key="1">
    <source>
        <dbReference type="EMBL" id="OHE90518.1"/>
    </source>
</evidence>
<gene>
    <name evidence="1" type="ORF">CORC01_14187</name>
</gene>